<protein>
    <submittedName>
        <fullName evidence="1">Uncharacterized protein</fullName>
    </submittedName>
</protein>
<organism evidence="1 2">
    <name type="scientific">Allacma fusca</name>
    <dbReference type="NCBI Taxonomy" id="39272"/>
    <lineage>
        <taxon>Eukaryota</taxon>
        <taxon>Metazoa</taxon>
        <taxon>Ecdysozoa</taxon>
        <taxon>Arthropoda</taxon>
        <taxon>Hexapoda</taxon>
        <taxon>Collembola</taxon>
        <taxon>Symphypleona</taxon>
        <taxon>Sminthuridae</taxon>
        <taxon>Allacma</taxon>
    </lineage>
</organism>
<evidence type="ECO:0000313" key="2">
    <source>
        <dbReference type="Proteomes" id="UP000708208"/>
    </source>
</evidence>
<proteinExistence type="predicted"/>
<dbReference type="Proteomes" id="UP000708208">
    <property type="component" value="Unassembled WGS sequence"/>
</dbReference>
<gene>
    <name evidence="1" type="ORF">AFUS01_LOCUS39108</name>
</gene>
<sequence length="31" mass="3492">LKAVEQACTFWEGNYTSLTTPINQLLASMNF</sequence>
<dbReference type="AlphaFoldDB" id="A0A8J2LBL2"/>
<name>A0A8J2LBL2_9HEXA</name>
<feature type="non-terminal residue" evidence="1">
    <location>
        <position position="1"/>
    </location>
</feature>
<keyword evidence="2" id="KW-1185">Reference proteome</keyword>
<accession>A0A8J2LBL2</accession>
<reference evidence="1" key="1">
    <citation type="submission" date="2021-06" db="EMBL/GenBank/DDBJ databases">
        <authorList>
            <person name="Hodson N. C."/>
            <person name="Mongue J. A."/>
            <person name="Jaron S. K."/>
        </authorList>
    </citation>
    <scope>NUCLEOTIDE SEQUENCE</scope>
</reference>
<evidence type="ECO:0000313" key="1">
    <source>
        <dbReference type="EMBL" id="CAG7829234.1"/>
    </source>
</evidence>
<feature type="non-terminal residue" evidence="1">
    <location>
        <position position="31"/>
    </location>
</feature>
<comment type="caution">
    <text evidence="1">The sequence shown here is derived from an EMBL/GenBank/DDBJ whole genome shotgun (WGS) entry which is preliminary data.</text>
</comment>
<dbReference type="EMBL" id="CAJVCH010550638">
    <property type="protein sequence ID" value="CAG7829234.1"/>
    <property type="molecule type" value="Genomic_DNA"/>
</dbReference>